<sequence length="568" mass="66058">MEKRLAGWKRLYLSKGGRVTLIKSTLSSLPTYLLSLFPIPMSVAHRLEKLQRDFLWGGLEDDHKFHLVNWKQTCTPLQSGGLGIRNMVVFNKALLGKWLWRYSTEHTSLWRQVIDSKYGCQRSAWCSDRVTATHGVSLWKHIRAGWKDFSHHISYKVGDGSRISFWHDIWCGALPLRQLFPTLFLLARDTEAKLVDVSVFQGSHHVWDIEFIRLFQDWEMALVNSFMALIYSQVISPGVSDTLCWNPSRRGIFEGNGYGALGWRSRIFGGGWWLPSMGWVGGAGPLTPLGHDRWCSDRPLKELFLRLFECSLNQDDIVASVLVPQGMGQPRVWNVLFGRDCNDWELDHVVTFFSLLHTYTPRGDDVDKLVWGPSRKGIFDSRSFYHVLHIPLEICFPWKSIWRVKAPPRVAFFMWTVTWGRILTCDNLKKKGFVLAGWCCMCRNAEETVDHLLLHCWFAKQLWNFVFQFVGIDWVLLLHVSDLLFGWWNWFGKRSLGVWNLIPSCLMWTLWRERNKCTFENMETPLAKVIEIFFVSLFDWSRAWGLTSSPSVEEFLESFAFDSSDLHL</sequence>
<organism evidence="2">
    <name type="scientific">Fagus sylvatica</name>
    <name type="common">Beechnut</name>
    <dbReference type="NCBI Taxonomy" id="28930"/>
    <lineage>
        <taxon>Eukaryota</taxon>
        <taxon>Viridiplantae</taxon>
        <taxon>Streptophyta</taxon>
        <taxon>Embryophyta</taxon>
        <taxon>Tracheophyta</taxon>
        <taxon>Spermatophyta</taxon>
        <taxon>Magnoliopsida</taxon>
        <taxon>eudicotyledons</taxon>
        <taxon>Gunneridae</taxon>
        <taxon>Pentapetalae</taxon>
        <taxon>rosids</taxon>
        <taxon>fabids</taxon>
        <taxon>Fagales</taxon>
        <taxon>Fagaceae</taxon>
        <taxon>Fagus</taxon>
    </lineage>
</organism>
<dbReference type="Pfam" id="PF13966">
    <property type="entry name" value="zf-RVT"/>
    <property type="match status" value="1"/>
</dbReference>
<dbReference type="PANTHER" id="PTHR33116">
    <property type="entry name" value="REVERSE TRANSCRIPTASE ZINC-BINDING DOMAIN-CONTAINING PROTEIN-RELATED-RELATED"/>
    <property type="match status" value="1"/>
</dbReference>
<name>A0A2N9IXJ3_FAGSY</name>
<protein>
    <recommendedName>
        <fullName evidence="1">Reverse transcriptase zinc-binding domain-containing protein</fullName>
    </recommendedName>
</protein>
<gene>
    <name evidence="2" type="ORF">FSB_LOCUS57978</name>
</gene>
<dbReference type="EMBL" id="OIVN01006301">
    <property type="protein sequence ID" value="SPD30096.1"/>
    <property type="molecule type" value="Genomic_DNA"/>
</dbReference>
<dbReference type="AlphaFoldDB" id="A0A2N9IXJ3"/>
<feature type="domain" description="Reverse transcriptase zinc-binding" evidence="1">
    <location>
        <begin position="379"/>
        <end position="463"/>
    </location>
</feature>
<evidence type="ECO:0000313" key="2">
    <source>
        <dbReference type="EMBL" id="SPD30096.1"/>
    </source>
</evidence>
<reference evidence="2" key="1">
    <citation type="submission" date="2018-02" db="EMBL/GenBank/DDBJ databases">
        <authorList>
            <person name="Cohen D.B."/>
            <person name="Kent A.D."/>
        </authorList>
    </citation>
    <scope>NUCLEOTIDE SEQUENCE</scope>
</reference>
<evidence type="ECO:0000259" key="1">
    <source>
        <dbReference type="Pfam" id="PF13966"/>
    </source>
</evidence>
<dbReference type="InterPro" id="IPR026960">
    <property type="entry name" value="RVT-Znf"/>
</dbReference>
<dbReference type="PANTHER" id="PTHR33116:SF78">
    <property type="entry name" value="OS12G0587133 PROTEIN"/>
    <property type="match status" value="1"/>
</dbReference>
<accession>A0A2N9IXJ3</accession>
<proteinExistence type="predicted"/>